<feature type="compositionally biased region" description="Basic and acidic residues" evidence="5">
    <location>
        <begin position="221"/>
        <end position="233"/>
    </location>
</feature>
<evidence type="ECO:0000256" key="1">
    <source>
        <dbReference type="ARBA" id="ARBA00023015"/>
    </source>
</evidence>
<keyword evidence="4" id="KW-0539">Nucleus</keyword>
<dbReference type="Proteomes" id="UP000189580">
    <property type="component" value="Chromosome a"/>
</dbReference>
<feature type="region of interest" description="Disordered" evidence="5">
    <location>
        <begin position="540"/>
        <end position="559"/>
    </location>
</feature>
<feature type="compositionally biased region" description="Low complexity" evidence="5">
    <location>
        <begin position="272"/>
        <end position="292"/>
    </location>
</feature>
<feature type="region of interest" description="Disordered" evidence="5">
    <location>
        <begin position="255"/>
        <end position="292"/>
    </location>
</feature>
<dbReference type="GO" id="GO:0019185">
    <property type="term" value="C:snRNA-activating protein complex"/>
    <property type="evidence" value="ECO:0007669"/>
    <property type="project" value="TreeGrafter"/>
</dbReference>
<dbReference type="GO" id="GO:0042796">
    <property type="term" value="P:snRNA transcription by RNA polymerase III"/>
    <property type="evidence" value="ECO:0007669"/>
    <property type="project" value="TreeGrafter"/>
</dbReference>
<accession>A0A161HX08</accession>
<feature type="domain" description="Myb-like" evidence="6">
    <location>
        <begin position="47"/>
        <end position="103"/>
    </location>
</feature>
<gene>
    <name evidence="8" type="primary">BAS1</name>
    <name evidence="8" type="ORF">AWJ20_1525</name>
</gene>
<dbReference type="EMBL" id="CP014501">
    <property type="protein sequence ID" value="ANB13243.1"/>
    <property type="molecule type" value="Genomic_DNA"/>
</dbReference>
<proteinExistence type="predicted"/>
<evidence type="ECO:0000256" key="2">
    <source>
        <dbReference type="ARBA" id="ARBA00023125"/>
    </source>
</evidence>
<dbReference type="SUPFAM" id="SSF46689">
    <property type="entry name" value="Homeodomain-like"/>
    <property type="match status" value="2"/>
</dbReference>
<name>A0A161HX08_9ASCO</name>
<evidence type="ECO:0000313" key="9">
    <source>
        <dbReference type="Proteomes" id="UP000189580"/>
    </source>
</evidence>
<evidence type="ECO:0000313" key="8">
    <source>
        <dbReference type="EMBL" id="ANB13243.1"/>
    </source>
</evidence>
<dbReference type="GO" id="GO:0001006">
    <property type="term" value="F:RNA polymerase III type 3 promoter sequence-specific DNA binding"/>
    <property type="evidence" value="ECO:0007669"/>
    <property type="project" value="TreeGrafter"/>
</dbReference>
<keyword evidence="9" id="KW-1185">Reference proteome</keyword>
<dbReference type="PANTHER" id="PTHR46621:SF1">
    <property type="entry name" value="SNRNA-ACTIVATING PROTEIN COMPLEX SUBUNIT 4"/>
    <property type="match status" value="1"/>
</dbReference>
<feature type="compositionally biased region" description="Low complexity" evidence="5">
    <location>
        <begin position="361"/>
        <end position="404"/>
    </location>
</feature>
<feature type="domain" description="HTH myb-type" evidence="7">
    <location>
        <begin position="163"/>
        <end position="211"/>
    </location>
</feature>
<organism evidence="8 9">
    <name type="scientific">Sugiyamaella lignohabitans</name>
    <dbReference type="NCBI Taxonomy" id="796027"/>
    <lineage>
        <taxon>Eukaryota</taxon>
        <taxon>Fungi</taxon>
        <taxon>Dikarya</taxon>
        <taxon>Ascomycota</taxon>
        <taxon>Saccharomycotina</taxon>
        <taxon>Dipodascomycetes</taxon>
        <taxon>Dipodascales</taxon>
        <taxon>Trichomonascaceae</taxon>
        <taxon>Sugiyamaella</taxon>
    </lineage>
</organism>
<feature type="domain" description="Myb-like" evidence="6">
    <location>
        <begin position="157"/>
        <end position="207"/>
    </location>
</feature>
<dbReference type="CDD" id="cd00167">
    <property type="entry name" value="SANT"/>
    <property type="match status" value="2"/>
</dbReference>
<dbReference type="GeneID" id="30033337"/>
<dbReference type="AlphaFoldDB" id="A0A161HX08"/>
<feature type="region of interest" description="Disordered" evidence="5">
    <location>
        <begin position="358"/>
        <end position="404"/>
    </location>
</feature>
<feature type="compositionally biased region" description="Polar residues" evidence="5">
    <location>
        <begin position="24"/>
        <end position="43"/>
    </location>
</feature>
<keyword evidence="1" id="KW-0805">Transcription regulation</keyword>
<dbReference type="PROSITE" id="PS50090">
    <property type="entry name" value="MYB_LIKE"/>
    <property type="match status" value="3"/>
</dbReference>
<dbReference type="InterPro" id="IPR009057">
    <property type="entry name" value="Homeodomain-like_sf"/>
</dbReference>
<keyword evidence="2" id="KW-0238">DNA-binding</keyword>
<dbReference type="PANTHER" id="PTHR46621">
    <property type="entry name" value="SNRNA-ACTIVATING PROTEIN COMPLEX SUBUNIT 4"/>
    <property type="match status" value="1"/>
</dbReference>
<feature type="region of interest" description="Disordered" evidence="5">
    <location>
        <begin position="1"/>
        <end position="48"/>
    </location>
</feature>
<dbReference type="GO" id="GO:0000978">
    <property type="term" value="F:RNA polymerase II cis-regulatory region sequence-specific DNA binding"/>
    <property type="evidence" value="ECO:0007669"/>
    <property type="project" value="TreeGrafter"/>
</dbReference>
<protein>
    <submittedName>
        <fullName evidence="8">Bas1p</fullName>
    </submittedName>
</protein>
<dbReference type="Gene3D" id="1.10.10.60">
    <property type="entry name" value="Homeodomain-like"/>
    <property type="match status" value="3"/>
</dbReference>
<evidence type="ECO:0000256" key="3">
    <source>
        <dbReference type="ARBA" id="ARBA00023163"/>
    </source>
</evidence>
<feature type="region of interest" description="Disordered" evidence="5">
    <location>
        <begin position="209"/>
        <end position="242"/>
    </location>
</feature>
<evidence type="ECO:0000256" key="4">
    <source>
        <dbReference type="ARBA" id="ARBA00023242"/>
    </source>
</evidence>
<keyword evidence="3" id="KW-0804">Transcription</keyword>
<evidence type="ECO:0000256" key="5">
    <source>
        <dbReference type="SAM" id="MobiDB-lite"/>
    </source>
</evidence>
<dbReference type="SMART" id="SM00717">
    <property type="entry name" value="SANT"/>
    <property type="match status" value="3"/>
</dbReference>
<feature type="domain" description="Myb-like" evidence="6">
    <location>
        <begin position="104"/>
        <end position="154"/>
    </location>
</feature>
<dbReference type="KEGG" id="slb:AWJ20_1525"/>
<dbReference type="PROSITE" id="PS51294">
    <property type="entry name" value="HTH_MYB"/>
    <property type="match status" value="3"/>
</dbReference>
<dbReference type="InterPro" id="IPR051575">
    <property type="entry name" value="Myb-like_DNA-bd"/>
</dbReference>
<evidence type="ECO:0000259" key="6">
    <source>
        <dbReference type="PROSITE" id="PS50090"/>
    </source>
</evidence>
<reference evidence="8 9" key="1">
    <citation type="submission" date="2016-02" db="EMBL/GenBank/DDBJ databases">
        <title>Complete genome sequence and transcriptome regulation of the pentose utilising yeast Sugiyamaella lignohabitans.</title>
        <authorList>
            <person name="Bellasio M."/>
            <person name="Peymann A."/>
            <person name="Valli M."/>
            <person name="Sipitzky M."/>
            <person name="Graf A."/>
            <person name="Sauer M."/>
            <person name="Marx H."/>
            <person name="Mattanovich D."/>
        </authorList>
    </citation>
    <scope>NUCLEOTIDE SEQUENCE [LARGE SCALE GENOMIC DNA]</scope>
    <source>
        <strain evidence="8 9">CBS 10342</strain>
    </source>
</reference>
<dbReference type="InterPro" id="IPR001005">
    <property type="entry name" value="SANT/Myb"/>
</dbReference>
<evidence type="ECO:0000259" key="7">
    <source>
        <dbReference type="PROSITE" id="PS51294"/>
    </source>
</evidence>
<dbReference type="RefSeq" id="XP_018735720.1">
    <property type="nucleotide sequence ID" value="XM_018878414.1"/>
</dbReference>
<dbReference type="GO" id="GO:0042795">
    <property type="term" value="P:snRNA transcription by RNA polymerase II"/>
    <property type="evidence" value="ECO:0007669"/>
    <property type="project" value="TreeGrafter"/>
</dbReference>
<dbReference type="InterPro" id="IPR017930">
    <property type="entry name" value="Myb_dom"/>
</dbReference>
<feature type="domain" description="HTH myb-type" evidence="7">
    <location>
        <begin position="104"/>
        <end position="158"/>
    </location>
</feature>
<feature type="domain" description="HTH myb-type" evidence="7">
    <location>
        <begin position="47"/>
        <end position="99"/>
    </location>
</feature>
<dbReference type="Pfam" id="PF00249">
    <property type="entry name" value="Myb_DNA-binding"/>
    <property type="match status" value="3"/>
</dbReference>
<dbReference type="OrthoDB" id="2143914at2759"/>
<sequence length="597" mass="66195">MNGQDKMPIPLSEGGSSELKPESTDINIQSGTGGDMSTSNLDQSSERKYRSRRVWTSAEDEKLRLLVSHWGDQCGKNGHWDKISSNFEGRSNKDCRKRWFHSLDPKLKRGRWTEHEDKVLVEAYKKMGPVWHRIAQLIPGRTDDQCSKRYNDVLDPRISDRLRPWSAEEDAKLLELVQKHGTKWRTISNVIDGRTGLTCRNRWRKLTAPSVRANAKAKSKSKLDSLAEGHNESLESLEDGAEQDAQQLQMFYSSRQQQSGLGDGDDSDVIMSNGSSPASSTSGNSITTSNTSLSLNNSSSVIQQAQPQVNQGNPFQQQQANGLLYQENGPDGIPGLTQNISQPPQRLPALQASLIHGLSTPQSRQQQPQQQHMSRQPLIQTQQQQLQHPQQTIPSQPPQNQQAAQFRYQNNSSNNMQPTSVTTRYTYTLGDQDVVNAPSILYRDLEALVELAAKSGREIVIHQHNHYHYGTTPHMAAPTKDQQRVSYNNQQPPVKQDQLVIPPQQPKHAQQAAQAPVITPPPPTSTPLVETLLGVGPGASTTSTSIGLSSGTTPTPSATTPGTFLDLSVMDNDNFIFDEADLDFDLDEFHGIPFNPS</sequence>